<dbReference type="InterPro" id="IPR026960">
    <property type="entry name" value="RVT-Znf"/>
</dbReference>
<reference evidence="2" key="2">
    <citation type="submission" date="2017-06" db="EMBL/GenBank/DDBJ databases">
        <title>WGS assembly of Brachypodium distachyon.</title>
        <authorList>
            <consortium name="The International Brachypodium Initiative"/>
            <person name="Lucas S."/>
            <person name="Harmon-Smith M."/>
            <person name="Lail K."/>
            <person name="Tice H."/>
            <person name="Grimwood J."/>
            <person name="Bruce D."/>
            <person name="Barry K."/>
            <person name="Shu S."/>
            <person name="Lindquist E."/>
            <person name="Wang M."/>
            <person name="Pitluck S."/>
            <person name="Vogel J.P."/>
            <person name="Garvin D.F."/>
            <person name="Mockler T.C."/>
            <person name="Schmutz J."/>
            <person name="Rokhsar D."/>
            <person name="Bevan M.W."/>
        </authorList>
    </citation>
    <scope>NUCLEOTIDE SEQUENCE</scope>
    <source>
        <strain evidence="2">Bd21</strain>
    </source>
</reference>
<dbReference type="InParanoid" id="A0A2K2D7I0"/>
<dbReference type="AlphaFoldDB" id="A0A2K2D7I0"/>
<name>A0A2K2D7I0_BRADI</name>
<dbReference type="Gramene" id="PNT70229">
    <property type="protein sequence ID" value="PNT70229"/>
    <property type="gene ID" value="BRADI_2g08172v3"/>
</dbReference>
<reference evidence="2 3" key="1">
    <citation type="journal article" date="2010" name="Nature">
        <title>Genome sequencing and analysis of the model grass Brachypodium distachyon.</title>
        <authorList>
            <consortium name="International Brachypodium Initiative"/>
        </authorList>
    </citation>
    <scope>NUCLEOTIDE SEQUENCE [LARGE SCALE GENOMIC DNA]</scope>
    <source>
        <strain evidence="2 3">Bd21</strain>
    </source>
</reference>
<protein>
    <recommendedName>
        <fullName evidence="1">Reverse transcriptase zinc-binding domain-containing protein</fullName>
    </recommendedName>
</protein>
<dbReference type="EnsemblPlants" id="PNT70229">
    <property type="protein sequence ID" value="PNT70229"/>
    <property type="gene ID" value="BRADI_2g08172v3"/>
</dbReference>
<reference evidence="3" key="3">
    <citation type="submission" date="2018-08" db="UniProtKB">
        <authorList>
            <consortium name="EnsemblPlants"/>
        </authorList>
    </citation>
    <scope>IDENTIFICATION</scope>
    <source>
        <strain evidence="3">cv. Bd21</strain>
    </source>
</reference>
<evidence type="ECO:0000259" key="1">
    <source>
        <dbReference type="Pfam" id="PF13966"/>
    </source>
</evidence>
<accession>A0A2K2D7I0</accession>
<sequence length="145" mass="17154">MTKDNLKKRHIEKPESCVFCAENKTVQHLFFECVVAKIIWQTVSLHFNKQLGACLESIARLWISHKKHGALNSICAAILWCIWKFRNSFIFDNVVWISSNQLWWLILRTLQNWKIIYKQEILERVEGFCSLLRSVLKAPPLLGWR</sequence>
<feature type="domain" description="Reverse transcriptase zinc-binding" evidence="1">
    <location>
        <begin position="2"/>
        <end position="40"/>
    </location>
</feature>
<evidence type="ECO:0000313" key="4">
    <source>
        <dbReference type="Proteomes" id="UP000008810"/>
    </source>
</evidence>
<keyword evidence="4" id="KW-1185">Reference proteome</keyword>
<proteinExistence type="predicted"/>
<dbReference type="Pfam" id="PF13966">
    <property type="entry name" value="zf-RVT"/>
    <property type="match status" value="1"/>
</dbReference>
<gene>
    <name evidence="2" type="ORF">BRADI_2g08172v3</name>
</gene>
<evidence type="ECO:0000313" key="2">
    <source>
        <dbReference type="EMBL" id="PNT70229.1"/>
    </source>
</evidence>
<organism evidence="2">
    <name type="scientific">Brachypodium distachyon</name>
    <name type="common">Purple false brome</name>
    <name type="synonym">Trachynia distachya</name>
    <dbReference type="NCBI Taxonomy" id="15368"/>
    <lineage>
        <taxon>Eukaryota</taxon>
        <taxon>Viridiplantae</taxon>
        <taxon>Streptophyta</taxon>
        <taxon>Embryophyta</taxon>
        <taxon>Tracheophyta</taxon>
        <taxon>Spermatophyta</taxon>
        <taxon>Magnoliopsida</taxon>
        <taxon>Liliopsida</taxon>
        <taxon>Poales</taxon>
        <taxon>Poaceae</taxon>
        <taxon>BOP clade</taxon>
        <taxon>Pooideae</taxon>
        <taxon>Stipodae</taxon>
        <taxon>Brachypodieae</taxon>
        <taxon>Brachypodium</taxon>
    </lineage>
</organism>
<dbReference type="Proteomes" id="UP000008810">
    <property type="component" value="Chromosome 2"/>
</dbReference>
<dbReference type="EMBL" id="CM000881">
    <property type="protein sequence ID" value="PNT70229.1"/>
    <property type="molecule type" value="Genomic_DNA"/>
</dbReference>
<dbReference type="OrthoDB" id="1021881at2759"/>
<evidence type="ECO:0000313" key="3">
    <source>
        <dbReference type="EnsemblPlants" id="PNT70229"/>
    </source>
</evidence>